<comment type="similarity">
    <text evidence="2 5">Belongs to the pseudouridine synthase TruB family. Type 1 subfamily.</text>
</comment>
<dbReference type="Gene3D" id="3.30.2350.10">
    <property type="entry name" value="Pseudouridine synthase"/>
    <property type="match status" value="1"/>
</dbReference>
<organism evidence="9 10">
    <name type="scientific">Ectothiorhodosinus mongolicus</name>
    <dbReference type="NCBI Taxonomy" id="233100"/>
    <lineage>
        <taxon>Bacteria</taxon>
        <taxon>Pseudomonadati</taxon>
        <taxon>Pseudomonadota</taxon>
        <taxon>Gammaproteobacteria</taxon>
        <taxon>Chromatiales</taxon>
        <taxon>Ectothiorhodospiraceae</taxon>
        <taxon>Ectothiorhodosinus</taxon>
    </lineage>
</organism>
<comment type="catalytic activity">
    <reaction evidence="1 5">
        <text>uridine(55) in tRNA = pseudouridine(55) in tRNA</text>
        <dbReference type="Rhea" id="RHEA:42532"/>
        <dbReference type="Rhea" id="RHEA-COMP:10101"/>
        <dbReference type="Rhea" id="RHEA-COMP:10102"/>
        <dbReference type="ChEBI" id="CHEBI:65314"/>
        <dbReference type="ChEBI" id="CHEBI:65315"/>
        <dbReference type="EC" id="5.4.99.25"/>
    </reaction>
</comment>
<dbReference type="GO" id="GO:1990481">
    <property type="term" value="P:mRNA pseudouridine synthesis"/>
    <property type="evidence" value="ECO:0007669"/>
    <property type="project" value="TreeGrafter"/>
</dbReference>
<dbReference type="PANTHER" id="PTHR13767">
    <property type="entry name" value="TRNA-PSEUDOURIDINE SYNTHASE"/>
    <property type="match status" value="1"/>
</dbReference>
<dbReference type="NCBIfam" id="TIGR00431">
    <property type="entry name" value="TruB"/>
    <property type="match status" value="1"/>
</dbReference>
<evidence type="ECO:0000259" key="7">
    <source>
        <dbReference type="Pfam" id="PF09157"/>
    </source>
</evidence>
<dbReference type="InterPro" id="IPR002501">
    <property type="entry name" value="PsdUridine_synth_N"/>
</dbReference>
<dbReference type="Pfam" id="PF09157">
    <property type="entry name" value="TruB-C_2"/>
    <property type="match status" value="1"/>
</dbReference>
<dbReference type="InterPro" id="IPR036974">
    <property type="entry name" value="PUA_sf"/>
</dbReference>
<dbReference type="STRING" id="233100.SAMN05216526_0506"/>
<dbReference type="AlphaFoldDB" id="A0A1R3VQC6"/>
<dbReference type="FunFam" id="3.30.2350.10:FF:000011">
    <property type="entry name" value="tRNA pseudouridine synthase B"/>
    <property type="match status" value="1"/>
</dbReference>
<dbReference type="RefSeq" id="WP_076754638.1">
    <property type="nucleotide sequence ID" value="NZ_CP023018.1"/>
</dbReference>
<dbReference type="InterPro" id="IPR015240">
    <property type="entry name" value="tRNA_sdUridine_synth_fam1_C"/>
</dbReference>
<dbReference type="InterPro" id="IPR015947">
    <property type="entry name" value="PUA-like_sf"/>
</dbReference>
<dbReference type="CDD" id="cd21152">
    <property type="entry name" value="PUA_TruB_bacterial"/>
    <property type="match status" value="1"/>
</dbReference>
<dbReference type="InterPro" id="IPR020103">
    <property type="entry name" value="PsdUridine_synth_cat_dom_sf"/>
</dbReference>
<dbReference type="OrthoDB" id="9802309at2"/>
<evidence type="ECO:0000256" key="1">
    <source>
        <dbReference type="ARBA" id="ARBA00000385"/>
    </source>
</evidence>
<dbReference type="Proteomes" id="UP000223759">
    <property type="component" value="Unassembled WGS sequence"/>
</dbReference>
<dbReference type="EMBL" id="FTPK01000001">
    <property type="protein sequence ID" value="SIT66187.1"/>
    <property type="molecule type" value="Genomic_DNA"/>
</dbReference>
<evidence type="ECO:0000256" key="2">
    <source>
        <dbReference type="ARBA" id="ARBA00005642"/>
    </source>
</evidence>
<proteinExistence type="inferred from homology"/>
<dbReference type="InterPro" id="IPR014780">
    <property type="entry name" value="tRNA_psdUridine_synth_TruB"/>
</dbReference>
<feature type="domain" description="tRNA pseudouridylate synthase B C-terminal" evidence="8">
    <location>
        <begin position="182"/>
        <end position="243"/>
    </location>
</feature>
<keyword evidence="10" id="KW-1185">Reference proteome</keyword>
<evidence type="ECO:0000256" key="3">
    <source>
        <dbReference type="ARBA" id="ARBA00022694"/>
    </source>
</evidence>
<dbReference type="GO" id="GO:0003723">
    <property type="term" value="F:RNA binding"/>
    <property type="evidence" value="ECO:0007669"/>
    <property type="project" value="InterPro"/>
</dbReference>
<accession>A0A1R3VQC6</accession>
<evidence type="ECO:0000259" key="8">
    <source>
        <dbReference type="Pfam" id="PF16198"/>
    </source>
</evidence>
<evidence type="ECO:0000256" key="5">
    <source>
        <dbReference type="HAMAP-Rule" id="MF_01080"/>
    </source>
</evidence>
<dbReference type="Pfam" id="PF01509">
    <property type="entry name" value="TruB_N"/>
    <property type="match status" value="1"/>
</dbReference>
<dbReference type="CDD" id="cd02573">
    <property type="entry name" value="PseudoU_synth_EcTruB"/>
    <property type="match status" value="1"/>
</dbReference>
<evidence type="ECO:0000259" key="6">
    <source>
        <dbReference type="Pfam" id="PF01509"/>
    </source>
</evidence>
<dbReference type="GO" id="GO:0031119">
    <property type="term" value="P:tRNA pseudouridine synthesis"/>
    <property type="evidence" value="ECO:0007669"/>
    <property type="project" value="UniProtKB-UniRule"/>
</dbReference>
<dbReference type="PANTHER" id="PTHR13767:SF2">
    <property type="entry name" value="PSEUDOURIDYLATE SYNTHASE TRUB1"/>
    <property type="match status" value="1"/>
</dbReference>
<reference evidence="9 10" key="1">
    <citation type="submission" date="2017-01" db="EMBL/GenBank/DDBJ databases">
        <authorList>
            <person name="Mah S.A."/>
            <person name="Swanson W.J."/>
            <person name="Moy G.W."/>
            <person name="Vacquier V.D."/>
        </authorList>
    </citation>
    <scope>NUCLEOTIDE SEQUENCE [LARGE SCALE GENOMIC DNA]</scope>
    <source>
        <strain evidence="9 10">M9</strain>
    </source>
</reference>
<feature type="domain" description="Pseudouridine synthase II N-terminal" evidence="6">
    <location>
        <begin position="34"/>
        <end position="181"/>
    </location>
</feature>
<dbReference type="SUPFAM" id="SSF88697">
    <property type="entry name" value="PUA domain-like"/>
    <property type="match status" value="1"/>
</dbReference>
<keyword evidence="4 5" id="KW-0413">Isomerase</keyword>
<sequence length="306" mass="33964">MSKPKIQRRDVHGLILLDKPRGLSSNQALQRVKYLLRARKAGHTGSLDPLATGLLPLCFGEATKVSGLLLEANKHYQTTCRLGEITRTADAEGEVIERHPIPTLDEALIERVLAQFRGPIDQVPPMYSALKHEGQRLYRLARQGTEVERQPRQVTIHELTLTGFDDQSLSLEVRCSKGTYIRTLVEDIGKALGCGAHVSALRRLGLGPFEQPLMCTMTELERCAEAGEAALDVYLQPMDLALQDLPEVHLDADSTHYLTQGQAVFVPGLLQSGLIRLYGPKEEFLGVGHQLDDGRLAPKRLMRVMH</sequence>
<gene>
    <name evidence="5" type="primary">truB</name>
    <name evidence="9" type="ORF">SAMN05216526_0506</name>
</gene>
<dbReference type="InterPro" id="IPR032819">
    <property type="entry name" value="TruB_C"/>
</dbReference>
<dbReference type="HAMAP" id="MF_01080">
    <property type="entry name" value="TruB_bact"/>
    <property type="match status" value="1"/>
</dbReference>
<dbReference type="GO" id="GO:0160148">
    <property type="term" value="F:tRNA pseudouridine(55) synthase activity"/>
    <property type="evidence" value="ECO:0007669"/>
    <property type="project" value="UniProtKB-EC"/>
</dbReference>
<evidence type="ECO:0000256" key="4">
    <source>
        <dbReference type="ARBA" id="ARBA00023235"/>
    </source>
</evidence>
<feature type="domain" description="tRNA pseudouridine synthase II TruB subfamily 1 C-terminal" evidence="7">
    <location>
        <begin position="246"/>
        <end position="302"/>
    </location>
</feature>
<feature type="active site" description="Nucleophile" evidence="5">
    <location>
        <position position="48"/>
    </location>
</feature>
<dbReference type="SUPFAM" id="SSF55120">
    <property type="entry name" value="Pseudouridine synthase"/>
    <property type="match status" value="1"/>
</dbReference>
<name>A0A1R3VQC6_9GAMM</name>
<dbReference type="Gene3D" id="2.30.130.10">
    <property type="entry name" value="PUA domain"/>
    <property type="match status" value="1"/>
</dbReference>
<dbReference type="Pfam" id="PF16198">
    <property type="entry name" value="TruB_C_2"/>
    <property type="match status" value="1"/>
</dbReference>
<keyword evidence="3 5" id="KW-0819">tRNA processing</keyword>
<evidence type="ECO:0000313" key="10">
    <source>
        <dbReference type="Proteomes" id="UP000223759"/>
    </source>
</evidence>
<dbReference type="EC" id="5.4.99.25" evidence="5"/>
<protein>
    <recommendedName>
        <fullName evidence="5">tRNA pseudouridine synthase B</fullName>
        <ecNumber evidence="5">5.4.99.25</ecNumber>
    </recommendedName>
    <alternativeName>
        <fullName evidence="5">tRNA pseudouridine(55) synthase</fullName>
        <shortName evidence="5">Psi55 synthase</shortName>
    </alternativeName>
    <alternativeName>
        <fullName evidence="5">tRNA pseudouridylate synthase</fullName>
    </alternativeName>
    <alternativeName>
        <fullName evidence="5">tRNA-uridine isomerase</fullName>
    </alternativeName>
</protein>
<evidence type="ECO:0000313" key="9">
    <source>
        <dbReference type="EMBL" id="SIT66187.1"/>
    </source>
</evidence>
<comment type="function">
    <text evidence="5">Responsible for synthesis of pseudouridine from uracil-55 in the psi GC loop of transfer RNAs.</text>
</comment>